<evidence type="ECO:0000313" key="2">
    <source>
        <dbReference type="Proteomes" id="UP000265520"/>
    </source>
</evidence>
<name>A0A392R944_9FABA</name>
<sequence>MGSNTPVLGFRLYWCSSALRFSDFFRSIEIRRSQGASSTSTPTPSSYPSKPLWLCLYYFARKNFYACCFVQGVV</sequence>
<reference evidence="1 2" key="1">
    <citation type="journal article" date="2018" name="Front. Plant Sci.">
        <title>Red Clover (Trifolium pratense) and Zigzag Clover (T. medium) - A Picture of Genomic Similarities and Differences.</title>
        <authorList>
            <person name="Dluhosova J."/>
            <person name="Istvanek J."/>
            <person name="Nedelnik J."/>
            <person name="Repkova J."/>
        </authorList>
    </citation>
    <scope>NUCLEOTIDE SEQUENCE [LARGE SCALE GENOMIC DNA]</scope>
    <source>
        <strain evidence="2">cv. 10/8</strain>
        <tissue evidence="1">Leaf</tissue>
    </source>
</reference>
<comment type="caution">
    <text evidence="1">The sequence shown here is derived from an EMBL/GenBank/DDBJ whole genome shotgun (WGS) entry which is preliminary data.</text>
</comment>
<proteinExistence type="predicted"/>
<feature type="non-terminal residue" evidence="1">
    <location>
        <position position="74"/>
    </location>
</feature>
<dbReference type="Proteomes" id="UP000265520">
    <property type="component" value="Unassembled WGS sequence"/>
</dbReference>
<keyword evidence="2" id="KW-1185">Reference proteome</keyword>
<protein>
    <submittedName>
        <fullName evidence="1">Uncharacterized protein</fullName>
    </submittedName>
</protein>
<dbReference type="AlphaFoldDB" id="A0A392R944"/>
<organism evidence="1 2">
    <name type="scientific">Trifolium medium</name>
    <dbReference type="NCBI Taxonomy" id="97028"/>
    <lineage>
        <taxon>Eukaryota</taxon>
        <taxon>Viridiplantae</taxon>
        <taxon>Streptophyta</taxon>
        <taxon>Embryophyta</taxon>
        <taxon>Tracheophyta</taxon>
        <taxon>Spermatophyta</taxon>
        <taxon>Magnoliopsida</taxon>
        <taxon>eudicotyledons</taxon>
        <taxon>Gunneridae</taxon>
        <taxon>Pentapetalae</taxon>
        <taxon>rosids</taxon>
        <taxon>fabids</taxon>
        <taxon>Fabales</taxon>
        <taxon>Fabaceae</taxon>
        <taxon>Papilionoideae</taxon>
        <taxon>50 kb inversion clade</taxon>
        <taxon>NPAAA clade</taxon>
        <taxon>Hologalegina</taxon>
        <taxon>IRL clade</taxon>
        <taxon>Trifolieae</taxon>
        <taxon>Trifolium</taxon>
    </lineage>
</organism>
<dbReference type="EMBL" id="LXQA010201534">
    <property type="protein sequence ID" value="MCI33101.1"/>
    <property type="molecule type" value="Genomic_DNA"/>
</dbReference>
<accession>A0A392R944</accession>
<evidence type="ECO:0000313" key="1">
    <source>
        <dbReference type="EMBL" id="MCI33101.1"/>
    </source>
</evidence>